<gene>
    <name evidence="6" type="ORF">MPSI1_001432</name>
</gene>
<dbReference type="InterPro" id="IPR009001">
    <property type="entry name" value="Transl_elong_EF1A/Init_IF2_C"/>
</dbReference>
<dbReference type="FunFam" id="2.40.30.10:FF:000014">
    <property type="entry name" value="Probable GTP-binding protein 1"/>
    <property type="match status" value="1"/>
</dbReference>
<dbReference type="CDD" id="cd03694">
    <property type="entry name" value="GTPBP_II"/>
    <property type="match status" value="1"/>
</dbReference>
<dbReference type="InterPro" id="IPR035531">
    <property type="entry name" value="GTPBP1-like"/>
</dbReference>
<dbReference type="EMBL" id="CP118375">
    <property type="protein sequence ID" value="WFD42782.1"/>
    <property type="molecule type" value="Genomic_DNA"/>
</dbReference>
<dbReference type="Pfam" id="PF00009">
    <property type="entry name" value="GTP_EFTU"/>
    <property type="match status" value="1"/>
</dbReference>
<accession>A0AAF0F8T1</accession>
<keyword evidence="7" id="KW-1185">Reference proteome</keyword>
<feature type="compositionally biased region" description="Polar residues" evidence="4">
    <location>
        <begin position="580"/>
        <end position="598"/>
    </location>
</feature>
<name>A0AAF0F8T1_9BASI</name>
<feature type="region of interest" description="Disordered" evidence="4">
    <location>
        <begin position="570"/>
        <end position="598"/>
    </location>
</feature>
<protein>
    <recommendedName>
        <fullName evidence="5">Tr-type G domain-containing protein</fullName>
    </recommendedName>
</protein>
<dbReference type="Proteomes" id="UP001214628">
    <property type="component" value="Chromosome 1"/>
</dbReference>
<dbReference type="PROSITE" id="PS51722">
    <property type="entry name" value="G_TR_2"/>
    <property type="match status" value="1"/>
</dbReference>
<sequence length="598" mass="64841">MTDASVDCLSAAFQRLDFATPPKQQEEDQVNFVEEVRQLLERGGGESLIALQEDATAKLAGVAQTLSIPYEAHQSSFQHLSAAAAELKACITREYSSEKLQRTFLLLRAEPQAIQDHIEVRVAIVGNVDAGKSTLLGVLTKGALDDGRGRARVGLFRHKHELDTGRTSSVGTEVMGFRADGSPVVEFHSQDSGTRRVAWETICQEAAKVVSFIDLAGHERYLKTTVYGMTSGLPDYVTLMVGANAGLIGMSKEHLGIALALGIPLCVVVTKVDMCPAHILDATLKQIEKVLQSPGCRKSPIKVQSKEDVIQAAVQLPVEKICPIFQVSNVTGMNLDLLRLFFNLLPSGQARFAPMQTKPAEMPITDIFSVPFVGTVVSGVLTAGTVHVGDTLLLGPDSLGQFVTTSVRSIQRKRVNVETAYAGQSISFALKRVKRNQVRKGMLLLARTSQAPTAHQEFEAEVLCLYHSTTLSLGSCIVLHAASIRQTVKILAIAKIESNSKRSQPSDTLQPLEDTKPVVRMGDRARLRLQFVAAPEYIQPGTKLIAREGRTRLVGVVRDVGDAMQMNLGLNSRDARNPGKTRSNTVPIPHTAQLSTTA</sequence>
<evidence type="ECO:0000313" key="7">
    <source>
        <dbReference type="Proteomes" id="UP001214628"/>
    </source>
</evidence>
<dbReference type="SUPFAM" id="SSF50447">
    <property type="entry name" value="Translation proteins"/>
    <property type="match status" value="1"/>
</dbReference>
<feature type="domain" description="Tr-type G" evidence="5">
    <location>
        <begin position="117"/>
        <end position="351"/>
    </location>
</feature>
<dbReference type="AlphaFoldDB" id="A0AAF0F8T1"/>
<keyword evidence="2" id="KW-0547">Nucleotide-binding</keyword>
<evidence type="ECO:0000259" key="5">
    <source>
        <dbReference type="PROSITE" id="PS51722"/>
    </source>
</evidence>
<proteinExistence type="inferred from homology"/>
<evidence type="ECO:0000313" key="6">
    <source>
        <dbReference type="EMBL" id="WFD42782.1"/>
    </source>
</evidence>
<dbReference type="GO" id="GO:0005525">
    <property type="term" value="F:GTP binding"/>
    <property type="evidence" value="ECO:0007669"/>
    <property type="project" value="UniProtKB-KW"/>
</dbReference>
<keyword evidence="3" id="KW-0342">GTP-binding</keyword>
<organism evidence="6 7">
    <name type="scientific">Malassezia psittaci</name>
    <dbReference type="NCBI Taxonomy" id="1821823"/>
    <lineage>
        <taxon>Eukaryota</taxon>
        <taxon>Fungi</taxon>
        <taxon>Dikarya</taxon>
        <taxon>Basidiomycota</taxon>
        <taxon>Ustilaginomycotina</taxon>
        <taxon>Malasseziomycetes</taxon>
        <taxon>Malasseziales</taxon>
        <taxon>Malasseziaceae</taxon>
        <taxon>Malassezia</taxon>
    </lineage>
</organism>
<dbReference type="PANTHER" id="PTHR43721">
    <property type="entry name" value="ELONGATION FACTOR TU-RELATED"/>
    <property type="match status" value="1"/>
</dbReference>
<dbReference type="InterPro" id="IPR004161">
    <property type="entry name" value="EFTu-like_2"/>
</dbReference>
<dbReference type="Pfam" id="PF03144">
    <property type="entry name" value="GTP_EFTU_D2"/>
    <property type="match status" value="1"/>
</dbReference>
<dbReference type="Gene3D" id="3.40.50.300">
    <property type="entry name" value="P-loop containing nucleotide triphosphate hydrolases"/>
    <property type="match status" value="1"/>
</dbReference>
<comment type="similarity">
    <text evidence="1">Belongs to the TRAFAC class translation factor GTPase superfamily. Classic translation factor GTPase family. EF-Tu/EF-1A subfamily.</text>
</comment>
<evidence type="ECO:0000256" key="4">
    <source>
        <dbReference type="SAM" id="MobiDB-lite"/>
    </source>
</evidence>
<dbReference type="InterPro" id="IPR027417">
    <property type="entry name" value="P-loop_NTPase"/>
</dbReference>
<reference evidence="6" key="1">
    <citation type="submission" date="2023-02" db="EMBL/GenBank/DDBJ databases">
        <title>Mating type loci evolution in Malassezia.</title>
        <authorList>
            <person name="Coelho M.A."/>
        </authorList>
    </citation>
    <scope>NUCLEOTIDE SEQUENCE</scope>
    <source>
        <strain evidence="6">CBS 14136</strain>
    </source>
</reference>
<dbReference type="InterPro" id="IPR050055">
    <property type="entry name" value="EF-Tu_GTPase"/>
</dbReference>
<dbReference type="InterPro" id="IPR009000">
    <property type="entry name" value="Transl_B-barrel_sf"/>
</dbReference>
<dbReference type="GO" id="GO:0003746">
    <property type="term" value="F:translation elongation factor activity"/>
    <property type="evidence" value="ECO:0007669"/>
    <property type="project" value="TreeGrafter"/>
</dbReference>
<dbReference type="InterPro" id="IPR000795">
    <property type="entry name" value="T_Tr_GTP-bd_dom"/>
</dbReference>
<evidence type="ECO:0000256" key="3">
    <source>
        <dbReference type="ARBA" id="ARBA00023134"/>
    </source>
</evidence>
<dbReference type="SUPFAM" id="SSF52540">
    <property type="entry name" value="P-loop containing nucleoside triphosphate hydrolases"/>
    <property type="match status" value="1"/>
</dbReference>
<dbReference type="GO" id="GO:0003924">
    <property type="term" value="F:GTPase activity"/>
    <property type="evidence" value="ECO:0007669"/>
    <property type="project" value="InterPro"/>
</dbReference>
<evidence type="ECO:0000256" key="2">
    <source>
        <dbReference type="ARBA" id="ARBA00022741"/>
    </source>
</evidence>
<dbReference type="SUPFAM" id="SSF50465">
    <property type="entry name" value="EF-Tu/eEF-1alpha/eIF2-gamma C-terminal domain"/>
    <property type="match status" value="1"/>
</dbReference>
<dbReference type="PANTHER" id="PTHR43721:SF9">
    <property type="entry name" value="GTP-BINDING PROTEIN 1"/>
    <property type="match status" value="1"/>
</dbReference>
<dbReference type="CDD" id="cd04165">
    <property type="entry name" value="GTPBP1_like"/>
    <property type="match status" value="1"/>
</dbReference>
<dbReference type="Gene3D" id="2.40.30.10">
    <property type="entry name" value="Translation factors"/>
    <property type="match status" value="2"/>
</dbReference>
<evidence type="ECO:0000256" key="1">
    <source>
        <dbReference type="ARBA" id="ARBA00007249"/>
    </source>
</evidence>
<dbReference type="FunFam" id="3.40.50.300:FF:000091">
    <property type="entry name" value="Probable GTP-binding protein 1"/>
    <property type="match status" value="1"/>
</dbReference>